<organism evidence="1 2">
    <name type="scientific">Asparagus officinalis</name>
    <name type="common">Garden asparagus</name>
    <dbReference type="NCBI Taxonomy" id="4686"/>
    <lineage>
        <taxon>Eukaryota</taxon>
        <taxon>Viridiplantae</taxon>
        <taxon>Streptophyta</taxon>
        <taxon>Embryophyta</taxon>
        <taxon>Tracheophyta</taxon>
        <taxon>Spermatophyta</taxon>
        <taxon>Magnoliopsida</taxon>
        <taxon>Liliopsida</taxon>
        <taxon>Asparagales</taxon>
        <taxon>Asparagaceae</taxon>
        <taxon>Asparagoideae</taxon>
        <taxon>Asparagus</taxon>
    </lineage>
</organism>
<dbReference type="SUPFAM" id="SSF117281">
    <property type="entry name" value="Kelch motif"/>
    <property type="match status" value="1"/>
</dbReference>
<dbReference type="Proteomes" id="UP000243459">
    <property type="component" value="Chromosome 7"/>
</dbReference>
<evidence type="ECO:0000313" key="1">
    <source>
        <dbReference type="EMBL" id="ONK63826.1"/>
    </source>
</evidence>
<dbReference type="Gramene" id="ONK63826">
    <property type="protein sequence ID" value="ONK63826"/>
    <property type="gene ID" value="A4U43_C07F19340"/>
</dbReference>
<dbReference type="Gene3D" id="2.120.10.80">
    <property type="entry name" value="Kelch-type beta propeller"/>
    <property type="match status" value="1"/>
</dbReference>
<dbReference type="PANTHER" id="PTHR47712">
    <property type="entry name" value="OS09G0555300 PROTEIN"/>
    <property type="match status" value="1"/>
</dbReference>
<keyword evidence="2" id="KW-1185">Reference proteome</keyword>
<evidence type="ECO:0000313" key="2">
    <source>
        <dbReference type="Proteomes" id="UP000243459"/>
    </source>
</evidence>
<dbReference type="EMBL" id="CM007387">
    <property type="protein sequence ID" value="ONK63826.1"/>
    <property type="molecule type" value="Genomic_DNA"/>
</dbReference>
<dbReference type="AlphaFoldDB" id="A0A5P1ED59"/>
<dbReference type="InterPro" id="IPR015915">
    <property type="entry name" value="Kelch-typ_b-propeller"/>
</dbReference>
<dbReference type="SUPFAM" id="SSF53756">
    <property type="entry name" value="UDP-Glycosyltransferase/glycogen phosphorylase"/>
    <property type="match status" value="1"/>
</dbReference>
<reference evidence="2" key="1">
    <citation type="journal article" date="2017" name="Nat. Commun.">
        <title>The asparagus genome sheds light on the origin and evolution of a young Y chromosome.</title>
        <authorList>
            <person name="Harkess A."/>
            <person name="Zhou J."/>
            <person name="Xu C."/>
            <person name="Bowers J.E."/>
            <person name="Van der Hulst R."/>
            <person name="Ayyampalayam S."/>
            <person name="Mercati F."/>
            <person name="Riccardi P."/>
            <person name="McKain M.R."/>
            <person name="Kakrana A."/>
            <person name="Tang H."/>
            <person name="Ray J."/>
            <person name="Groenendijk J."/>
            <person name="Arikit S."/>
            <person name="Mathioni S.M."/>
            <person name="Nakano M."/>
            <person name="Shan H."/>
            <person name="Telgmann-Rauber A."/>
            <person name="Kanno A."/>
            <person name="Yue Z."/>
            <person name="Chen H."/>
            <person name="Li W."/>
            <person name="Chen Y."/>
            <person name="Xu X."/>
            <person name="Zhang Y."/>
            <person name="Luo S."/>
            <person name="Chen H."/>
            <person name="Gao J."/>
            <person name="Mao Z."/>
            <person name="Pires J.C."/>
            <person name="Luo M."/>
            <person name="Kudrna D."/>
            <person name="Wing R.A."/>
            <person name="Meyers B.C."/>
            <person name="Yi K."/>
            <person name="Kong H."/>
            <person name="Lavrijsen P."/>
            <person name="Sunseri F."/>
            <person name="Falavigna A."/>
            <person name="Ye Y."/>
            <person name="Leebens-Mack J.H."/>
            <person name="Chen G."/>
        </authorList>
    </citation>
    <scope>NUCLEOTIDE SEQUENCE [LARGE SCALE GENOMIC DNA]</scope>
    <source>
        <strain evidence="2">cv. DH0086</strain>
    </source>
</reference>
<proteinExistence type="predicted"/>
<name>A0A5P1ED59_ASPOF</name>
<dbReference type="Gene3D" id="3.40.50.2000">
    <property type="entry name" value="Glycogen Phosphorylase B"/>
    <property type="match status" value="1"/>
</dbReference>
<sequence length="443" mass="49684">MRHARRHRGYGSLVEIYDPAMDTWELGPPLPAEFRSGNSSQWICSAMMEDSLFFVFGIFSSILSAFDLRTRSWSRVEIVRPPGVSFSFLIARRDRLVLAGLCNANLVLWDVNYKSFAYKRIGEMPRDLMVCLFESEDDDAKFASLKCVGLGGLIYVFNEDHHRGYPACVCEIGDDSVCKWRKVPPLPGPVNRFHKVIAFCSGVSLHPVVADDWPELFGSFSDQSNGGIGLTLTKLRADVFFGWTVGIARGLNIFHASFATSGAYGTAAYFSLWLHLPHRHTESPEFNIPGFPETFKLDRSQLSSHLRAADGEDPRSKFLQRQISHSLESDAMVCNTVEEVEGEGLRLLRENSGLSVWPVGPLLPPDSDSPRGRVQSERVVEVVKLVMEKGRGKEMRAKAKILKEMMRNATRDEGEEQGSSIRAVDEFIRAAISSRMEKRNASR</sequence>
<accession>A0A5P1ED59</accession>
<gene>
    <name evidence="1" type="ORF">A4U43_C07F19340</name>
</gene>
<dbReference type="PANTHER" id="PTHR47712:SF3">
    <property type="entry name" value="F-BOX DOMAIN-CONTAINING PROTEIN"/>
    <property type="match status" value="1"/>
</dbReference>
<protein>
    <submittedName>
        <fullName evidence="1">Uncharacterized protein</fullName>
    </submittedName>
</protein>